<dbReference type="EMBL" id="CP049888">
    <property type="protein sequence ID" value="QIL51102.1"/>
    <property type="molecule type" value="Genomic_DNA"/>
</dbReference>
<reference evidence="5 6" key="1">
    <citation type="submission" date="2020-03" db="EMBL/GenBank/DDBJ databases">
        <title>Weissella sp. nov., isolated from Cybister lewisianus.</title>
        <authorList>
            <person name="Hyun D.-W."/>
            <person name="Bae J.-W."/>
        </authorList>
    </citation>
    <scope>NUCLEOTIDE SEQUENCE [LARGE SCALE GENOMIC DNA]</scope>
    <source>
        <strain evidence="5 6">HDW19</strain>
    </source>
</reference>
<protein>
    <submittedName>
        <fullName evidence="5">ABC-F family ATP-binding cassette domain-containing protein</fullName>
    </submittedName>
</protein>
<keyword evidence="1" id="KW-0677">Repeat</keyword>
<dbReference type="RefSeq" id="WP_166011359.1">
    <property type="nucleotide sequence ID" value="NZ_CP049888.1"/>
</dbReference>
<keyword evidence="3 5" id="KW-0067">ATP-binding</keyword>
<accession>A0A6G8B1J8</accession>
<proteinExistence type="predicted"/>
<dbReference type="PANTHER" id="PTHR19211:SF100">
    <property type="entry name" value="RIBOSOME PROTECTION PROTEIN VMLR"/>
    <property type="match status" value="1"/>
</dbReference>
<dbReference type="PROSITE" id="PS50893">
    <property type="entry name" value="ABC_TRANSPORTER_2"/>
    <property type="match status" value="2"/>
</dbReference>
<dbReference type="KEGG" id="wco:G7084_07260"/>
<gene>
    <name evidence="5" type="ORF">G7084_07260</name>
</gene>
<sequence>MIKINKVEKANGQGKLFLADQLLAQKGDKIGIVGPNGVGKSTLLQMILGQDLEYLGKIQVQGFIENVPQMIVDQKQESGGEMVWRRIREAIGQRPDILILDEPTANLDEAHQNQLVQQLKYYRGILLVVSHDVYFLEQITNQIWAFEQNVITPYHLNYVDYQRQTKQKFEQANQVYSREQRKKKKLLYEAQKQVQAGDRVKRNNNTLKGDTVQAQLTGNAKYLRQKAGQLAQGERPKLAKSLKLQNEMNVRSTQILARLIDLEIFAPTGPSLIDNVSVVIKGADKISLKGPNGVGKTTLLQATMEDAKRHQQTQVGYFSQKVDQLEDQKSILWNVMQNSVESMQVARDFLGAFGLRRDMVERNVATLSGGERVRVSLVATLLAQANFLILDEPTNFLDLPALMALSQFLKDFKGAVLLVSHDQKFTFDLNWPIWEIMDHKLHLIDENI</sequence>
<feature type="domain" description="ABC transporter" evidence="4">
    <location>
        <begin position="2"/>
        <end position="173"/>
    </location>
</feature>
<dbReference type="AlphaFoldDB" id="A0A6G8B1J8"/>
<name>A0A6G8B1J8_9LACO</name>
<dbReference type="Gene3D" id="3.40.50.300">
    <property type="entry name" value="P-loop containing nucleotide triphosphate hydrolases"/>
    <property type="match status" value="3"/>
</dbReference>
<keyword evidence="2" id="KW-0547">Nucleotide-binding</keyword>
<evidence type="ECO:0000313" key="6">
    <source>
        <dbReference type="Proteomes" id="UP000500741"/>
    </source>
</evidence>
<dbReference type="PANTHER" id="PTHR19211">
    <property type="entry name" value="ATP-BINDING TRANSPORT PROTEIN-RELATED"/>
    <property type="match status" value="1"/>
</dbReference>
<dbReference type="SUPFAM" id="SSF52540">
    <property type="entry name" value="P-loop containing nucleoside triphosphate hydrolases"/>
    <property type="match status" value="2"/>
</dbReference>
<dbReference type="PROSITE" id="PS00211">
    <property type="entry name" value="ABC_TRANSPORTER_1"/>
    <property type="match status" value="1"/>
</dbReference>
<evidence type="ECO:0000313" key="5">
    <source>
        <dbReference type="EMBL" id="QIL51102.1"/>
    </source>
</evidence>
<dbReference type="CDD" id="cd03221">
    <property type="entry name" value="ABCF_EF-3"/>
    <property type="match status" value="2"/>
</dbReference>
<organism evidence="5 6">
    <name type="scientific">Weissella coleopterorum</name>
    <dbReference type="NCBI Taxonomy" id="2714949"/>
    <lineage>
        <taxon>Bacteria</taxon>
        <taxon>Bacillati</taxon>
        <taxon>Bacillota</taxon>
        <taxon>Bacilli</taxon>
        <taxon>Lactobacillales</taxon>
        <taxon>Lactobacillaceae</taxon>
        <taxon>Weissella</taxon>
    </lineage>
</organism>
<feature type="domain" description="ABC transporter" evidence="4">
    <location>
        <begin position="257"/>
        <end position="448"/>
    </location>
</feature>
<dbReference type="GO" id="GO:0005524">
    <property type="term" value="F:ATP binding"/>
    <property type="evidence" value="ECO:0007669"/>
    <property type="project" value="UniProtKB-KW"/>
</dbReference>
<dbReference type="InterPro" id="IPR050611">
    <property type="entry name" value="ABCF"/>
</dbReference>
<evidence type="ECO:0000256" key="3">
    <source>
        <dbReference type="ARBA" id="ARBA00022840"/>
    </source>
</evidence>
<dbReference type="SMART" id="SM00382">
    <property type="entry name" value="AAA"/>
    <property type="match status" value="2"/>
</dbReference>
<dbReference type="Proteomes" id="UP000500741">
    <property type="component" value="Chromosome"/>
</dbReference>
<evidence type="ECO:0000256" key="2">
    <source>
        <dbReference type="ARBA" id="ARBA00022741"/>
    </source>
</evidence>
<dbReference type="InterPro" id="IPR027417">
    <property type="entry name" value="P-loop_NTPase"/>
</dbReference>
<evidence type="ECO:0000259" key="4">
    <source>
        <dbReference type="PROSITE" id="PS50893"/>
    </source>
</evidence>
<keyword evidence="6" id="KW-1185">Reference proteome</keyword>
<dbReference type="Pfam" id="PF00005">
    <property type="entry name" value="ABC_tran"/>
    <property type="match status" value="2"/>
</dbReference>
<dbReference type="InterPro" id="IPR003593">
    <property type="entry name" value="AAA+_ATPase"/>
</dbReference>
<evidence type="ECO:0000256" key="1">
    <source>
        <dbReference type="ARBA" id="ARBA00022737"/>
    </source>
</evidence>
<dbReference type="InterPro" id="IPR017871">
    <property type="entry name" value="ABC_transporter-like_CS"/>
</dbReference>
<dbReference type="InterPro" id="IPR003439">
    <property type="entry name" value="ABC_transporter-like_ATP-bd"/>
</dbReference>
<dbReference type="GO" id="GO:0016887">
    <property type="term" value="F:ATP hydrolysis activity"/>
    <property type="evidence" value="ECO:0007669"/>
    <property type="project" value="InterPro"/>
</dbReference>